<organism evidence="1 2">
    <name type="scientific">Niabella pedocola</name>
    <dbReference type="NCBI Taxonomy" id="1752077"/>
    <lineage>
        <taxon>Bacteria</taxon>
        <taxon>Pseudomonadati</taxon>
        <taxon>Bacteroidota</taxon>
        <taxon>Chitinophagia</taxon>
        <taxon>Chitinophagales</taxon>
        <taxon>Chitinophagaceae</taxon>
        <taxon>Niabella</taxon>
    </lineage>
</organism>
<dbReference type="EMBL" id="JAJNEC010000007">
    <property type="protein sequence ID" value="MCD2425714.1"/>
    <property type="molecule type" value="Genomic_DNA"/>
</dbReference>
<dbReference type="Gene3D" id="2.30.110.10">
    <property type="entry name" value="Electron Transport, Fmn-binding Protein, Chain A"/>
    <property type="match status" value="1"/>
</dbReference>
<reference evidence="1 2" key="1">
    <citation type="submission" date="2021-11" db="EMBL/GenBank/DDBJ databases">
        <title>Genomic of Niabella pedocola.</title>
        <authorList>
            <person name="Wu T."/>
        </authorList>
    </citation>
    <scope>NUCLEOTIDE SEQUENCE [LARGE SCALE GENOMIC DNA]</scope>
    <source>
        <strain evidence="1 2">JCM 31011</strain>
    </source>
</reference>
<keyword evidence="2" id="KW-1185">Reference proteome</keyword>
<sequence>MYIPSINRMTSNSDIRSFIERFSFGTIVTTAPDGLPVATQLPFLVKQEQDALVLISHFAKANPQWKQIENNAQVLVLFQEPHAYISPFHYEKELNVPTWNYISVHVYGKGSLITEQEAVFQILDETVAHYEAAYKTRYDQLPQDFKFKMSQGIVAFKIRATDIQAKQKLSQNKTTAEQEKIIQTLVQSPDSSERYIAEYMQKNQQSV</sequence>
<dbReference type="Proteomes" id="UP001199816">
    <property type="component" value="Unassembled WGS sequence"/>
</dbReference>
<comment type="caution">
    <text evidence="1">The sequence shown here is derived from an EMBL/GenBank/DDBJ whole genome shotgun (WGS) entry which is preliminary data.</text>
</comment>
<dbReference type="InterPro" id="IPR007396">
    <property type="entry name" value="TR_PAI2-type"/>
</dbReference>
<dbReference type="SUPFAM" id="SSF50475">
    <property type="entry name" value="FMN-binding split barrel"/>
    <property type="match status" value="1"/>
</dbReference>
<gene>
    <name evidence="1" type="ORF">LQ567_23220</name>
</gene>
<evidence type="ECO:0000313" key="2">
    <source>
        <dbReference type="Proteomes" id="UP001199816"/>
    </source>
</evidence>
<name>A0ABS8PXC9_9BACT</name>
<dbReference type="PANTHER" id="PTHR35802">
    <property type="entry name" value="PROTEASE SYNTHASE AND SPORULATION PROTEIN PAI 2"/>
    <property type="match status" value="1"/>
</dbReference>
<dbReference type="InterPro" id="IPR012349">
    <property type="entry name" value="Split_barrel_FMN-bd"/>
</dbReference>
<dbReference type="PANTHER" id="PTHR35802:SF1">
    <property type="entry name" value="PROTEASE SYNTHASE AND SPORULATION PROTEIN PAI 2"/>
    <property type="match status" value="1"/>
</dbReference>
<protein>
    <submittedName>
        <fullName evidence="1">FMN-binding negative transcriptional regulator</fullName>
    </submittedName>
</protein>
<dbReference type="PIRSF" id="PIRSF010372">
    <property type="entry name" value="PaiB"/>
    <property type="match status" value="1"/>
</dbReference>
<evidence type="ECO:0000313" key="1">
    <source>
        <dbReference type="EMBL" id="MCD2425714.1"/>
    </source>
</evidence>
<dbReference type="Pfam" id="PF04299">
    <property type="entry name" value="FMN_bind_2"/>
    <property type="match status" value="1"/>
</dbReference>
<proteinExistence type="predicted"/>
<dbReference type="RefSeq" id="WP_231008274.1">
    <property type="nucleotide sequence ID" value="NZ_JAJNEC010000007.1"/>
</dbReference>
<accession>A0ABS8PXC9</accession>